<proteinExistence type="predicted"/>
<dbReference type="AlphaFoldDB" id="A0A432Z6P8"/>
<dbReference type="Pfam" id="PF19420">
    <property type="entry name" value="DDAH_eukar"/>
    <property type="match status" value="1"/>
</dbReference>
<dbReference type="Gene3D" id="3.75.10.10">
    <property type="entry name" value="L-arginine/glycine Amidinotransferase, Chain A"/>
    <property type="match status" value="1"/>
</dbReference>
<dbReference type="PIRSF" id="PIRSF028188">
    <property type="entry name" value="Amdntrnsf_FN0238"/>
    <property type="match status" value="1"/>
</dbReference>
<name>A0A432Z6P8_9GAMM</name>
<dbReference type="RefSeq" id="WP_126785389.1">
    <property type="nucleotide sequence ID" value="NZ_PIQF01000004.1"/>
</dbReference>
<sequence length="304" mass="34131">MKQSSDTVVMVRPHHFASNPETVADNAFQSLAAEGTDVAKKAYAEVTGAAEILANKGVTVHLFEDRGTETPDSVFPNNWFSTHSSGELVLYPMYCNNRRKERRSDIIDFLQQKYGYNKRVDLSELEREDLFLEGTGSIVFDHTNKLAYAARSNRMDETALQQLCKQIDYQPIVFDATSQDGQPVYHTNVLMAVGTDFVMASVEMIRNEQQRRMLINTVEQSGKTLIALSEQEIENFVGNTLELEAEGQKLLAISDTGYRSLTVDNRQQLERFVELVPIAVPTLELGGGSIRCMLAQVFPPLNRI</sequence>
<evidence type="ECO:0000313" key="1">
    <source>
        <dbReference type="EMBL" id="RUO73584.1"/>
    </source>
</evidence>
<comment type="caution">
    <text evidence="1">The sequence shown here is derived from an EMBL/GenBank/DDBJ whole genome shotgun (WGS) entry which is preliminary data.</text>
</comment>
<accession>A0A432Z6P8</accession>
<organism evidence="1 2">
    <name type="scientific">Idiomarina seosinensis</name>
    <dbReference type="NCBI Taxonomy" id="281739"/>
    <lineage>
        <taxon>Bacteria</taxon>
        <taxon>Pseudomonadati</taxon>
        <taxon>Pseudomonadota</taxon>
        <taxon>Gammaproteobacteria</taxon>
        <taxon>Alteromonadales</taxon>
        <taxon>Idiomarinaceae</taxon>
        <taxon>Idiomarina</taxon>
    </lineage>
</organism>
<dbReference type="OrthoDB" id="9788268at2"/>
<dbReference type="PANTHER" id="PTHR43224:SF1">
    <property type="entry name" value="AMIDINOTRANSFERASE"/>
    <property type="match status" value="1"/>
</dbReference>
<dbReference type="Proteomes" id="UP000287908">
    <property type="component" value="Unassembled WGS sequence"/>
</dbReference>
<gene>
    <name evidence="1" type="ORF">CWI81_11185</name>
</gene>
<reference evidence="1 2" key="1">
    <citation type="journal article" date="2011" name="Front. Microbiol.">
        <title>Genomic signatures of strain selection and enhancement in Bacillus atrophaeus var. globigii, a historical biowarfare simulant.</title>
        <authorList>
            <person name="Gibbons H.S."/>
            <person name="Broomall S.M."/>
            <person name="McNew L.A."/>
            <person name="Daligault H."/>
            <person name="Chapman C."/>
            <person name="Bruce D."/>
            <person name="Karavis M."/>
            <person name="Krepps M."/>
            <person name="McGregor P.A."/>
            <person name="Hong C."/>
            <person name="Park K.H."/>
            <person name="Akmal A."/>
            <person name="Feldman A."/>
            <person name="Lin J.S."/>
            <person name="Chang W.E."/>
            <person name="Higgs B.W."/>
            <person name="Demirev P."/>
            <person name="Lindquist J."/>
            <person name="Liem A."/>
            <person name="Fochler E."/>
            <person name="Read T.D."/>
            <person name="Tapia R."/>
            <person name="Johnson S."/>
            <person name="Bishop-Lilly K.A."/>
            <person name="Detter C."/>
            <person name="Han C."/>
            <person name="Sozhamannan S."/>
            <person name="Rosenzweig C.N."/>
            <person name="Skowronski E.W."/>
        </authorList>
    </citation>
    <scope>NUCLEOTIDE SEQUENCE [LARGE SCALE GENOMIC DNA]</scope>
    <source>
        <strain evidence="1 2">CL-SP19</strain>
    </source>
</reference>
<protein>
    <submittedName>
        <fullName evidence="1">Amidinotransferase</fullName>
    </submittedName>
</protein>
<evidence type="ECO:0000313" key="2">
    <source>
        <dbReference type="Proteomes" id="UP000287908"/>
    </source>
</evidence>
<dbReference type="EMBL" id="PIQF01000004">
    <property type="protein sequence ID" value="RUO73584.1"/>
    <property type="molecule type" value="Genomic_DNA"/>
</dbReference>
<dbReference type="GO" id="GO:0016740">
    <property type="term" value="F:transferase activity"/>
    <property type="evidence" value="ECO:0007669"/>
    <property type="project" value="UniProtKB-KW"/>
</dbReference>
<dbReference type="InterPro" id="IPR014541">
    <property type="entry name" value="Amdntrnsf_FN0238"/>
</dbReference>
<dbReference type="NCBIfam" id="NF046062">
    <property type="entry name" value="citrull_CtlX"/>
    <property type="match status" value="1"/>
</dbReference>
<keyword evidence="1" id="KW-0808">Transferase</keyword>
<dbReference type="PANTHER" id="PTHR43224">
    <property type="entry name" value="AMIDINOTRANSFERASE"/>
    <property type="match status" value="1"/>
</dbReference>
<dbReference type="SUPFAM" id="SSF55909">
    <property type="entry name" value="Pentein"/>
    <property type="match status" value="1"/>
</dbReference>
<keyword evidence="2" id="KW-1185">Reference proteome</keyword>